<reference evidence="3" key="1">
    <citation type="submission" date="2020-09" db="EMBL/GenBank/DDBJ databases">
        <title>Whole genome shotgun sequence of Streptomyces cinnamonensis NBRC 15873.</title>
        <authorList>
            <person name="Komaki H."/>
            <person name="Tamura T."/>
        </authorList>
    </citation>
    <scope>NUCLEOTIDE SEQUENCE [LARGE SCALE GENOMIC DNA]</scope>
    <source>
        <strain evidence="3">NBRC 15873</strain>
    </source>
</reference>
<dbReference type="RefSeq" id="WP_051735099.1">
    <property type="nucleotide sequence ID" value="NZ_BMRU01000023.1"/>
</dbReference>
<keyword evidence="1" id="KW-0732">Signal</keyword>
<dbReference type="EMBL" id="BNDV01000008">
    <property type="protein sequence ID" value="GHI14600.1"/>
    <property type="molecule type" value="Genomic_DNA"/>
</dbReference>
<evidence type="ECO:0000256" key="1">
    <source>
        <dbReference type="SAM" id="SignalP"/>
    </source>
</evidence>
<dbReference type="Proteomes" id="UP000660554">
    <property type="component" value="Unassembled WGS sequence"/>
</dbReference>
<evidence type="ECO:0000313" key="2">
    <source>
        <dbReference type="EMBL" id="GHI14600.1"/>
    </source>
</evidence>
<comment type="caution">
    <text evidence="2">The sequence shown here is derived from an EMBL/GenBank/DDBJ whole genome shotgun (WGS) entry which is preliminary data.</text>
</comment>
<organism evidence="2 3">
    <name type="scientific">Streptomyces virginiae</name>
    <name type="common">Streptomyces cinnamonensis</name>
    <dbReference type="NCBI Taxonomy" id="1961"/>
    <lineage>
        <taxon>Bacteria</taxon>
        <taxon>Bacillati</taxon>
        <taxon>Actinomycetota</taxon>
        <taxon>Actinomycetes</taxon>
        <taxon>Kitasatosporales</taxon>
        <taxon>Streptomycetaceae</taxon>
        <taxon>Streptomyces</taxon>
    </lineage>
</organism>
<sequence length="179" mass="18172">MRHTTPISRTTRLARAASIATLVVAAGLAGTGSALAQGPAAPAADQKVDGVMVVAGNSCSWTNGSTSAAAPNALTVDRTTINTPGGNLACGGGIAASLNNNPAFTFDDAAGTARTDLIDITGRQSFISCRYKATNIVWDRDGTSRKYVNRAFTATKASGSFLCPGSVTTPAGDASMLFR</sequence>
<feature type="chain" id="PRO_5045317380" description="Secreted protein" evidence="1">
    <location>
        <begin position="37"/>
        <end position="179"/>
    </location>
</feature>
<accession>A0ABQ3NPB0</accession>
<evidence type="ECO:0008006" key="4">
    <source>
        <dbReference type="Google" id="ProtNLM"/>
    </source>
</evidence>
<evidence type="ECO:0000313" key="3">
    <source>
        <dbReference type="Proteomes" id="UP000660554"/>
    </source>
</evidence>
<proteinExistence type="predicted"/>
<dbReference type="GeneID" id="86952010"/>
<feature type="signal peptide" evidence="1">
    <location>
        <begin position="1"/>
        <end position="36"/>
    </location>
</feature>
<gene>
    <name evidence="2" type="ORF">Scinn_40630</name>
</gene>
<protein>
    <recommendedName>
        <fullName evidence="4">Secreted protein</fullName>
    </recommendedName>
</protein>
<name>A0ABQ3NPB0_STRVG</name>
<keyword evidence="3" id="KW-1185">Reference proteome</keyword>